<evidence type="ECO:0000259" key="4">
    <source>
        <dbReference type="PROSITE" id="PS50015"/>
    </source>
</evidence>
<dbReference type="InterPro" id="IPR007856">
    <property type="entry name" value="SapB_1"/>
</dbReference>
<dbReference type="SUPFAM" id="SSF47862">
    <property type="entry name" value="Saposin"/>
    <property type="match status" value="1"/>
</dbReference>
<evidence type="ECO:0000256" key="3">
    <source>
        <dbReference type="SAM" id="SignalP"/>
    </source>
</evidence>
<keyword evidence="3" id="KW-0732">Signal</keyword>
<reference evidence="5 6" key="1">
    <citation type="journal article" date="2018" name="Nat. Ecol. Evol.">
        <title>Genomic signatures of mitonuclear coevolution across populations of Tigriopus californicus.</title>
        <authorList>
            <person name="Barreto F.S."/>
            <person name="Watson E.T."/>
            <person name="Lima T.G."/>
            <person name="Willett C.S."/>
            <person name="Edmands S."/>
            <person name="Li W."/>
            <person name="Burton R.S."/>
        </authorList>
    </citation>
    <scope>NUCLEOTIDE SEQUENCE [LARGE SCALE GENOMIC DNA]</scope>
    <source>
        <strain evidence="5 6">San Diego</strain>
    </source>
</reference>
<dbReference type="PANTHER" id="PTHR11480">
    <property type="entry name" value="SAPOSIN-RELATED"/>
    <property type="match status" value="1"/>
</dbReference>
<dbReference type="PROSITE" id="PS50015">
    <property type="entry name" value="SAP_B"/>
    <property type="match status" value="1"/>
</dbReference>
<name>A0A553NVI2_TIGCA</name>
<proteinExistence type="predicted"/>
<dbReference type="Pfam" id="PF05184">
    <property type="entry name" value="SapB_1"/>
    <property type="match status" value="1"/>
</dbReference>
<dbReference type="InterPro" id="IPR051428">
    <property type="entry name" value="Sphingo_Act-Surfact_Prot"/>
</dbReference>
<dbReference type="SMART" id="SM00741">
    <property type="entry name" value="SapB"/>
    <property type="match status" value="1"/>
</dbReference>
<dbReference type="InterPro" id="IPR011001">
    <property type="entry name" value="Saposin-like"/>
</dbReference>
<feature type="chain" id="PRO_5022173954" description="Saposin B-type domain-containing protein" evidence="3">
    <location>
        <begin position="18"/>
        <end position="115"/>
    </location>
</feature>
<dbReference type="GO" id="GO:0006629">
    <property type="term" value="P:lipid metabolic process"/>
    <property type="evidence" value="ECO:0007669"/>
    <property type="project" value="InterPro"/>
</dbReference>
<dbReference type="Pfam" id="PF03489">
    <property type="entry name" value="SapB_2"/>
    <property type="match status" value="1"/>
</dbReference>
<evidence type="ECO:0000256" key="2">
    <source>
        <dbReference type="ARBA" id="ARBA00023180"/>
    </source>
</evidence>
<protein>
    <recommendedName>
        <fullName evidence="4">Saposin B-type domain-containing protein</fullName>
    </recommendedName>
</protein>
<sequence length="115" mass="12442">MKTSAVFLLALVASTMAVPHHSNMKALSQARIDVFCDICQVLIQDLDDFITDDTTEGDILGFLENICVPLGLIGLEDICRSFIEEYGPDIIDQLVNENLSPSLLCGPQGLGICDA</sequence>
<evidence type="ECO:0000313" key="6">
    <source>
        <dbReference type="Proteomes" id="UP000318571"/>
    </source>
</evidence>
<dbReference type="InterPro" id="IPR008138">
    <property type="entry name" value="SapB_2"/>
</dbReference>
<evidence type="ECO:0000313" key="5">
    <source>
        <dbReference type="EMBL" id="TRY69437.1"/>
    </source>
</evidence>
<feature type="domain" description="Saposin B-type" evidence="4">
    <location>
        <begin position="32"/>
        <end position="115"/>
    </location>
</feature>
<dbReference type="Gene3D" id="1.10.225.10">
    <property type="entry name" value="Saposin-like"/>
    <property type="match status" value="1"/>
</dbReference>
<accession>A0A553NVI2</accession>
<comment type="caution">
    <text evidence="5">The sequence shown here is derived from an EMBL/GenBank/DDBJ whole genome shotgun (WGS) entry which is preliminary data.</text>
</comment>
<dbReference type="Proteomes" id="UP000318571">
    <property type="component" value="Chromosome 1"/>
</dbReference>
<keyword evidence="2" id="KW-0325">Glycoprotein</keyword>
<dbReference type="InterPro" id="IPR008139">
    <property type="entry name" value="SaposinB_dom"/>
</dbReference>
<dbReference type="OrthoDB" id="69496at2759"/>
<feature type="signal peptide" evidence="3">
    <location>
        <begin position="1"/>
        <end position="17"/>
    </location>
</feature>
<dbReference type="PANTHER" id="PTHR11480:SF3">
    <property type="entry name" value="BCDNA.GH08312"/>
    <property type="match status" value="1"/>
</dbReference>
<dbReference type="AlphaFoldDB" id="A0A553NVI2"/>
<organism evidence="5 6">
    <name type="scientific">Tigriopus californicus</name>
    <name type="common">Marine copepod</name>
    <dbReference type="NCBI Taxonomy" id="6832"/>
    <lineage>
        <taxon>Eukaryota</taxon>
        <taxon>Metazoa</taxon>
        <taxon>Ecdysozoa</taxon>
        <taxon>Arthropoda</taxon>
        <taxon>Crustacea</taxon>
        <taxon>Multicrustacea</taxon>
        <taxon>Hexanauplia</taxon>
        <taxon>Copepoda</taxon>
        <taxon>Harpacticoida</taxon>
        <taxon>Harpacticidae</taxon>
        <taxon>Tigriopus</taxon>
    </lineage>
</organism>
<dbReference type="EMBL" id="VCGU01000010">
    <property type="protein sequence ID" value="TRY69437.1"/>
    <property type="molecule type" value="Genomic_DNA"/>
</dbReference>
<gene>
    <name evidence="5" type="ORF">TCAL_03784</name>
</gene>
<evidence type="ECO:0000256" key="1">
    <source>
        <dbReference type="ARBA" id="ARBA00023157"/>
    </source>
</evidence>
<keyword evidence="6" id="KW-1185">Reference proteome</keyword>
<keyword evidence="1" id="KW-1015">Disulfide bond</keyword>